<evidence type="ECO:0000256" key="2">
    <source>
        <dbReference type="ARBA" id="ARBA00023015"/>
    </source>
</evidence>
<keyword evidence="3" id="KW-0238">DNA-binding</keyword>
<comment type="caution">
    <text evidence="6">The sequence shown here is derived from an EMBL/GenBank/DDBJ whole genome shotgun (WGS) entry which is preliminary data.</text>
</comment>
<sequence length="99" mass="10354">LTDRLIGLVPEGHRLAEASSVSIGELAGESWIAGCPRCRRQLVEVCEESGFTPRIDFATDDYPAVMGLVGAGLGVAVLPELAVESVRPKGARAVPVEPA</sequence>
<dbReference type="GO" id="GO:0032993">
    <property type="term" value="C:protein-DNA complex"/>
    <property type="evidence" value="ECO:0007669"/>
    <property type="project" value="TreeGrafter"/>
</dbReference>
<proteinExistence type="inferred from homology"/>
<protein>
    <submittedName>
        <fullName evidence="6">LysR family transcriptional regulator</fullName>
    </submittedName>
</protein>
<feature type="domain" description="LysR substrate-binding" evidence="5">
    <location>
        <begin position="2"/>
        <end position="98"/>
    </location>
</feature>
<feature type="non-terminal residue" evidence="6">
    <location>
        <position position="99"/>
    </location>
</feature>
<reference evidence="6" key="1">
    <citation type="submission" date="2020-01" db="EMBL/GenBank/DDBJ databases">
        <title>Insect and environment-associated Actinomycetes.</title>
        <authorList>
            <person name="Currrie C."/>
            <person name="Chevrette M."/>
            <person name="Carlson C."/>
            <person name="Stubbendieck R."/>
            <person name="Wendt-Pienkowski E."/>
        </authorList>
    </citation>
    <scope>NUCLEOTIDE SEQUENCE</scope>
    <source>
        <strain evidence="6">SID7499</strain>
    </source>
</reference>
<evidence type="ECO:0000313" key="6">
    <source>
        <dbReference type="EMBL" id="NEE11856.1"/>
    </source>
</evidence>
<evidence type="ECO:0000259" key="5">
    <source>
        <dbReference type="Pfam" id="PF03466"/>
    </source>
</evidence>
<dbReference type="PANTHER" id="PTHR30346">
    <property type="entry name" value="TRANSCRIPTIONAL DUAL REGULATOR HCAR-RELATED"/>
    <property type="match status" value="1"/>
</dbReference>
<dbReference type="SUPFAM" id="SSF53850">
    <property type="entry name" value="Periplasmic binding protein-like II"/>
    <property type="match status" value="1"/>
</dbReference>
<keyword evidence="4" id="KW-0804">Transcription</keyword>
<dbReference type="EMBL" id="JAAGMN010003805">
    <property type="protein sequence ID" value="NEE11856.1"/>
    <property type="molecule type" value="Genomic_DNA"/>
</dbReference>
<evidence type="ECO:0000256" key="1">
    <source>
        <dbReference type="ARBA" id="ARBA00009437"/>
    </source>
</evidence>
<comment type="similarity">
    <text evidence="1">Belongs to the LysR transcriptional regulatory family.</text>
</comment>
<dbReference type="GO" id="GO:0003677">
    <property type="term" value="F:DNA binding"/>
    <property type="evidence" value="ECO:0007669"/>
    <property type="project" value="UniProtKB-KW"/>
</dbReference>
<accession>A0A6G3X232</accession>
<evidence type="ECO:0000256" key="4">
    <source>
        <dbReference type="ARBA" id="ARBA00023163"/>
    </source>
</evidence>
<feature type="non-terminal residue" evidence="6">
    <location>
        <position position="1"/>
    </location>
</feature>
<gene>
    <name evidence="6" type="ORF">G3M58_36040</name>
</gene>
<dbReference type="AlphaFoldDB" id="A0A6G3X232"/>
<dbReference type="Pfam" id="PF03466">
    <property type="entry name" value="LysR_substrate"/>
    <property type="match status" value="1"/>
</dbReference>
<dbReference type="PANTHER" id="PTHR30346:SF29">
    <property type="entry name" value="LYSR SUBSTRATE-BINDING"/>
    <property type="match status" value="1"/>
</dbReference>
<dbReference type="Gene3D" id="3.40.190.10">
    <property type="entry name" value="Periplasmic binding protein-like II"/>
    <property type="match status" value="1"/>
</dbReference>
<evidence type="ECO:0000256" key="3">
    <source>
        <dbReference type="ARBA" id="ARBA00023125"/>
    </source>
</evidence>
<dbReference type="GO" id="GO:0003700">
    <property type="term" value="F:DNA-binding transcription factor activity"/>
    <property type="evidence" value="ECO:0007669"/>
    <property type="project" value="TreeGrafter"/>
</dbReference>
<dbReference type="InterPro" id="IPR005119">
    <property type="entry name" value="LysR_subst-bd"/>
</dbReference>
<keyword evidence="2" id="KW-0805">Transcription regulation</keyword>
<name>A0A6G3X232_9ACTN</name>
<organism evidence="6">
    <name type="scientific">Streptomyces sp. SID7499</name>
    <dbReference type="NCBI Taxonomy" id="2706086"/>
    <lineage>
        <taxon>Bacteria</taxon>
        <taxon>Bacillati</taxon>
        <taxon>Actinomycetota</taxon>
        <taxon>Actinomycetes</taxon>
        <taxon>Kitasatosporales</taxon>
        <taxon>Streptomycetaceae</taxon>
        <taxon>Streptomyces</taxon>
    </lineage>
</organism>